<evidence type="ECO:0000256" key="1">
    <source>
        <dbReference type="SAM" id="MobiDB-lite"/>
    </source>
</evidence>
<feature type="transmembrane region" description="Helical" evidence="2">
    <location>
        <begin position="86"/>
        <end position="104"/>
    </location>
</feature>
<keyword evidence="4" id="KW-1185">Reference proteome</keyword>
<sequence length="171" mass="18855">MTGDLPLFGQAIRRTFTANGRARRSELIVYVVVSQLLCAVLAVLAGFTLEGEPLAWLRFAMFSLAVAPLFALTARRLHDFRQSGKWTVLLWLVAARSIGLDLAARLGGWETRALIEAPLSYVDWLLFLPFVWLYVVLVIVPGNKGPNRFGPDQHDEPENRTAGPGSPEPAA</sequence>
<reference evidence="3" key="1">
    <citation type="submission" date="2022-03" db="EMBL/GenBank/DDBJ databases">
        <title>Identification of a novel bacterium isolated from mangrove sediments.</title>
        <authorList>
            <person name="Pan X."/>
        </authorList>
    </citation>
    <scope>NUCLEOTIDE SEQUENCE</scope>
    <source>
        <strain evidence="3">B2580</strain>
    </source>
</reference>
<organism evidence="3 4">
    <name type="scientific">Novosphingobium album</name>
    <name type="common">ex Hu et al. 2023</name>
    <dbReference type="NCBI Taxonomy" id="2930093"/>
    <lineage>
        <taxon>Bacteria</taxon>
        <taxon>Pseudomonadati</taxon>
        <taxon>Pseudomonadota</taxon>
        <taxon>Alphaproteobacteria</taxon>
        <taxon>Sphingomonadales</taxon>
        <taxon>Sphingomonadaceae</taxon>
        <taxon>Novosphingobium</taxon>
    </lineage>
</organism>
<accession>A0ABT0AYU0</accession>
<dbReference type="EMBL" id="JALHLE010000005">
    <property type="protein sequence ID" value="MCJ2177879.1"/>
    <property type="molecule type" value="Genomic_DNA"/>
</dbReference>
<feature type="transmembrane region" description="Helical" evidence="2">
    <location>
        <begin position="55"/>
        <end position="74"/>
    </location>
</feature>
<dbReference type="PANTHER" id="PTHR34980">
    <property type="entry name" value="INNER MEMBRANE PROTEIN-RELATED-RELATED"/>
    <property type="match status" value="1"/>
</dbReference>
<evidence type="ECO:0000313" key="4">
    <source>
        <dbReference type="Proteomes" id="UP001162880"/>
    </source>
</evidence>
<evidence type="ECO:0000313" key="3">
    <source>
        <dbReference type="EMBL" id="MCJ2177879.1"/>
    </source>
</evidence>
<keyword evidence="2" id="KW-1133">Transmembrane helix</keyword>
<keyword evidence="2" id="KW-0472">Membrane</keyword>
<dbReference type="RefSeq" id="WP_243991272.1">
    <property type="nucleotide sequence ID" value="NZ_JALHLE010000005.1"/>
</dbReference>
<name>A0ABT0AYU0_9SPHN</name>
<dbReference type="Proteomes" id="UP001162880">
    <property type="component" value="Unassembled WGS sequence"/>
</dbReference>
<proteinExistence type="predicted"/>
<dbReference type="InterPro" id="IPR008523">
    <property type="entry name" value="DUF805"/>
</dbReference>
<gene>
    <name evidence="3" type="ORF">MTR64_04845</name>
</gene>
<feature type="region of interest" description="Disordered" evidence="1">
    <location>
        <begin position="148"/>
        <end position="171"/>
    </location>
</feature>
<feature type="transmembrane region" description="Helical" evidence="2">
    <location>
        <begin position="27"/>
        <end position="49"/>
    </location>
</feature>
<protein>
    <submittedName>
        <fullName evidence="3">DUF805 domain-containing protein</fullName>
    </submittedName>
</protein>
<dbReference type="Pfam" id="PF05656">
    <property type="entry name" value="DUF805"/>
    <property type="match status" value="1"/>
</dbReference>
<keyword evidence="2" id="KW-0812">Transmembrane</keyword>
<feature type="transmembrane region" description="Helical" evidence="2">
    <location>
        <begin position="124"/>
        <end position="140"/>
    </location>
</feature>
<comment type="caution">
    <text evidence="3">The sequence shown here is derived from an EMBL/GenBank/DDBJ whole genome shotgun (WGS) entry which is preliminary data.</text>
</comment>
<evidence type="ECO:0000256" key="2">
    <source>
        <dbReference type="SAM" id="Phobius"/>
    </source>
</evidence>